<organism evidence="2 3">
    <name type="scientific">Natranaeroarchaeum sulfidigenes</name>
    <dbReference type="NCBI Taxonomy" id="2784880"/>
    <lineage>
        <taxon>Archaea</taxon>
        <taxon>Methanobacteriati</taxon>
        <taxon>Methanobacteriota</taxon>
        <taxon>Stenosarchaea group</taxon>
        <taxon>Halobacteria</taxon>
        <taxon>Halobacteriales</taxon>
        <taxon>Natronoarchaeaceae</taxon>
        <taxon>Natranaeroarchaeum</taxon>
    </lineage>
</organism>
<name>A0A897MPQ9_9EURY</name>
<keyword evidence="1" id="KW-0472">Membrane</keyword>
<evidence type="ECO:0000313" key="3">
    <source>
        <dbReference type="Proteomes" id="UP000663586"/>
    </source>
</evidence>
<evidence type="ECO:0000313" key="2">
    <source>
        <dbReference type="EMBL" id="QSG04140.1"/>
    </source>
</evidence>
<evidence type="ECO:0000256" key="1">
    <source>
        <dbReference type="SAM" id="Phobius"/>
    </source>
</evidence>
<feature type="transmembrane region" description="Helical" evidence="1">
    <location>
        <begin position="41"/>
        <end position="60"/>
    </location>
</feature>
<dbReference type="GeneID" id="70686331"/>
<proteinExistence type="predicted"/>
<dbReference type="AlphaFoldDB" id="A0A897MPQ9"/>
<protein>
    <submittedName>
        <fullName evidence="2">Uncharacterized protein</fullName>
    </submittedName>
</protein>
<reference evidence="2" key="1">
    <citation type="submission" date="2020-11" db="EMBL/GenBank/DDBJ databases">
        <title>Carbohydrate-dependent, anaerobic sulfur respiration: A novel catabolism in halophilic archaea.</title>
        <authorList>
            <person name="Sorokin D.Y."/>
            <person name="Messina E."/>
            <person name="Smedile F."/>
            <person name="La Cono V."/>
            <person name="Hallsworth J.E."/>
            <person name="Yakimov M.M."/>
        </authorList>
    </citation>
    <scope>NUCLEOTIDE SEQUENCE</scope>
    <source>
        <strain evidence="2">AArc-S</strain>
    </source>
</reference>
<feature type="transmembrane region" description="Helical" evidence="1">
    <location>
        <begin position="12"/>
        <end position="29"/>
    </location>
</feature>
<dbReference type="RefSeq" id="WP_238478165.1">
    <property type="nucleotide sequence ID" value="NZ_CP064786.1"/>
</dbReference>
<gene>
    <name evidence="2" type="ORF">AArcS_2953</name>
</gene>
<accession>A0A897MPQ9</accession>
<dbReference type="Proteomes" id="UP000663586">
    <property type="component" value="Chromosome"/>
</dbReference>
<dbReference type="EMBL" id="CP064786">
    <property type="protein sequence ID" value="QSG04140.1"/>
    <property type="molecule type" value="Genomic_DNA"/>
</dbReference>
<keyword evidence="1" id="KW-1133">Transmembrane helix</keyword>
<keyword evidence="1" id="KW-0812">Transmembrane</keyword>
<dbReference type="KEGG" id="hara:AArcS_2953"/>
<sequence>MPSDSSIDHGQIAAMFVVLCTAIGFWLFMQTDNVGMLTTWFWAGIGLAGIYLLTTIANTLDELDAGY</sequence>
<keyword evidence="3" id="KW-1185">Reference proteome</keyword>